<gene>
    <name evidence="2" type="ORF">EDC64_11178</name>
</gene>
<organism evidence="2 3">
    <name type="scientific">Aquabacter spiritensis</name>
    <dbReference type="NCBI Taxonomy" id="933073"/>
    <lineage>
        <taxon>Bacteria</taxon>
        <taxon>Pseudomonadati</taxon>
        <taxon>Pseudomonadota</taxon>
        <taxon>Alphaproteobacteria</taxon>
        <taxon>Hyphomicrobiales</taxon>
        <taxon>Xanthobacteraceae</taxon>
        <taxon>Aquabacter</taxon>
    </lineage>
</organism>
<evidence type="ECO:0000313" key="3">
    <source>
        <dbReference type="Proteomes" id="UP000294664"/>
    </source>
</evidence>
<dbReference type="Gene3D" id="3.40.50.300">
    <property type="entry name" value="P-loop containing nucleotide triphosphate hydrolases"/>
    <property type="match status" value="1"/>
</dbReference>
<accession>A0A4R3LST2</accession>
<protein>
    <recommendedName>
        <fullName evidence="1">Aminoglycoside phosphotransferase domain-containing protein</fullName>
    </recommendedName>
</protein>
<name>A0A4R3LST2_9HYPH</name>
<dbReference type="AlphaFoldDB" id="A0A4R3LST2"/>
<reference evidence="2 3" key="1">
    <citation type="submission" date="2019-03" db="EMBL/GenBank/DDBJ databases">
        <title>Genomic Encyclopedia of Type Strains, Phase IV (KMG-IV): sequencing the most valuable type-strain genomes for metagenomic binning, comparative biology and taxonomic classification.</title>
        <authorList>
            <person name="Goeker M."/>
        </authorList>
    </citation>
    <scope>NUCLEOTIDE SEQUENCE [LARGE SCALE GENOMIC DNA]</scope>
    <source>
        <strain evidence="2 3">DSM 9035</strain>
    </source>
</reference>
<comment type="caution">
    <text evidence="2">The sequence shown here is derived from an EMBL/GenBank/DDBJ whole genome shotgun (WGS) entry which is preliminary data.</text>
</comment>
<keyword evidence="3" id="KW-1185">Reference proteome</keyword>
<dbReference type="SUPFAM" id="SSF56112">
    <property type="entry name" value="Protein kinase-like (PK-like)"/>
    <property type="match status" value="1"/>
</dbReference>
<dbReference type="InterPro" id="IPR011009">
    <property type="entry name" value="Kinase-like_dom_sf"/>
</dbReference>
<dbReference type="InterPro" id="IPR027417">
    <property type="entry name" value="P-loop_NTPase"/>
</dbReference>
<dbReference type="EMBL" id="SMAI01000011">
    <property type="protein sequence ID" value="TCT02906.1"/>
    <property type="molecule type" value="Genomic_DNA"/>
</dbReference>
<dbReference type="PANTHER" id="PTHR43883:SF1">
    <property type="entry name" value="GLUCONOKINASE"/>
    <property type="match status" value="1"/>
</dbReference>
<sequence length="521" mass="56274">MDDQTEVLRFLESAEAHGPGITVRRVETHAAFVFLAGANAYKVKRAVRFPFLDFSTLDLRQKACLNEIAVNRANAPDLYLGVVPITRHAGRLAIGGDGEVVEWAVHLRRFDETQTLDRIATAGPLGKSLLTRLAERILEAHARAPVTTEPAAVDTFLIQASDTLRAISEGAAIFPREAAFHFQTEMETRLAALRPLLLARCATGEVRRCHGDLHLRNIALIAGEPVLFDAIEFDDTIATCDVLYDLGFLLMDLCHRGLAGDANRLLNRYVWGAAEPAVLVEGLRALPVFMALRAAVRTKVALDLAGLSSGHAAVQDEARDEARAYLDLASTLISPAPARLLVAVGGLSGTGKSTLAESLCPDLAPRPGAIHLRTDVERKRMLGCTLSNRLPPAAYGSDITERVYAQVRDLSARTLSAGFSAVVDAVHASPEERTAIEDVARTAGAQFLGLWLEGAPEVLRQRVAERRADASDATVEVVDRQLGYEIGPLGWHRLDATQPVAETCARALQLISDLMTGKGAM</sequence>
<evidence type="ECO:0000259" key="1">
    <source>
        <dbReference type="Pfam" id="PF01636"/>
    </source>
</evidence>
<feature type="domain" description="Aminoglycoside phosphotransferase" evidence="1">
    <location>
        <begin position="97"/>
        <end position="271"/>
    </location>
</feature>
<dbReference type="RefSeq" id="WP_132033367.1">
    <property type="nucleotide sequence ID" value="NZ_SMAI01000011.1"/>
</dbReference>
<evidence type="ECO:0000313" key="2">
    <source>
        <dbReference type="EMBL" id="TCT02906.1"/>
    </source>
</evidence>
<dbReference type="InterPro" id="IPR052732">
    <property type="entry name" value="Cell-binding_unc_protein"/>
</dbReference>
<dbReference type="Pfam" id="PF01636">
    <property type="entry name" value="APH"/>
    <property type="match status" value="1"/>
</dbReference>
<dbReference type="InterPro" id="IPR002575">
    <property type="entry name" value="Aminoglycoside_PTrfase"/>
</dbReference>
<dbReference type="OrthoDB" id="9810277at2"/>
<dbReference type="Proteomes" id="UP000294664">
    <property type="component" value="Unassembled WGS sequence"/>
</dbReference>
<dbReference type="Pfam" id="PF13671">
    <property type="entry name" value="AAA_33"/>
    <property type="match status" value="1"/>
</dbReference>
<dbReference type="SUPFAM" id="SSF52540">
    <property type="entry name" value="P-loop containing nucleoside triphosphate hydrolases"/>
    <property type="match status" value="1"/>
</dbReference>
<dbReference type="PANTHER" id="PTHR43883">
    <property type="entry name" value="SLR0207 PROTEIN"/>
    <property type="match status" value="1"/>
</dbReference>
<proteinExistence type="predicted"/>